<evidence type="ECO:0000313" key="2">
    <source>
        <dbReference type="EMBL" id="RFU80417.1"/>
    </source>
</evidence>
<protein>
    <recommendedName>
        <fullName evidence="1">Heterokaryon incompatibility domain-containing protein</fullName>
    </recommendedName>
</protein>
<name>A0A395NXA7_TRIAR</name>
<dbReference type="Pfam" id="PF06985">
    <property type="entry name" value="HET"/>
    <property type="match status" value="1"/>
</dbReference>
<gene>
    <name evidence="2" type="ORF">TARUN_1806</name>
</gene>
<dbReference type="OrthoDB" id="270167at2759"/>
<dbReference type="AlphaFoldDB" id="A0A395NXA7"/>
<keyword evidence="3" id="KW-1185">Reference proteome</keyword>
<dbReference type="EMBL" id="PXOA01000111">
    <property type="protein sequence ID" value="RFU80417.1"/>
    <property type="molecule type" value="Genomic_DNA"/>
</dbReference>
<dbReference type="InterPro" id="IPR052895">
    <property type="entry name" value="HetReg/Transcr_Mod"/>
</dbReference>
<evidence type="ECO:0000313" key="3">
    <source>
        <dbReference type="Proteomes" id="UP000266272"/>
    </source>
</evidence>
<reference evidence="2 3" key="1">
    <citation type="journal article" date="2018" name="PLoS Pathog.">
        <title>Evolution of structural diversity of trichothecenes, a family of toxins produced by plant pathogenic and entomopathogenic fungi.</title>
        <authorList>
            <person name="Proctor R.H."/>
            <person name="McCormick S.P."/>
            <person name="Kim H.S."/>
            <person name="Cardoza R.E."/>
            <person name="Stanley A.M."/>
            <person name="Lindo L."/>
            <person name="Kelly A."/>
            <person name="Brown D.W."/>
            <person name="Lee T."/>
            <person name="Vaughan M.M."/>
            <person name="Alexander N.J."/>
            <person name="Busman M."/>
            <person name="Gutierrez S."/>
        </authorList>
    </citation>
    <scope>NUCLEOTIDE SEQUENCE [LARGE SCALE GENOMIC DNA]</scope>
    <source>
        <strain evidence="2 3">IBT 40837</strain>
    </source>
</reference>
<dbReference type="PANTHER" id="PTHR24148">
    <property type="entry name" value="ANKYRIN REPEAT DOMAIN-CONTAINING PROTEIN 39 HOMOLOG-RELATED"/>
    <property type="match status" value="1"/>
</dbReference>
<sequence length="565" mass="65560">MPKNRQNVDDACLSLGSISDKYPEDSFITKLVDIQSSRVAPQKSIKFIENLECLDFPLARKRHGSRIINNLDPLILKRKTIDAFQRRRYVALSYPWQPPSREPKTPARRYLVEERISMRPMPSPVRGSVLSRAIKYMKYVSARYLWIDQHCIDQRNGEEKEVGMQTMDRVYSLSKYPVALLSEPIERESELQLLVEILTGHFIYEDDNAYMLSDETSLQRALEAIQLLKYITSDVWFSRGWIFQENYRAGIRMTLLIPIPWKLNKRKPCKLFGYVNKELCINSADFHKEASRLCLAYKRHQPPPAYLEDILSRAGKYTVLLQSMNVYDNKSAPTSMTPTIIEDILARDLTMKWDRLPIIANCCQYSERLDSTKLQARGHSLSLSILTLCLINGEILSNHRLDDRSMSTVKKSTITEFLKMHMFDRLQSPSPKRRLTFNKGCRFNNVKLTKEGVETTGHLWRLEEFIPTARFSVDPRSEHEAGSERFSYSELSRLKHLVDDLSRRGHKALSKQINRVLRSLEPNNFAKKWQIDMARNIVAAISQRKTLCVAKMVRLLAQAALRILQ</sequence>
<organism evidence="2 3">
    <name type="scientific">Trichoderma arundinaceum</name>
    <dbReference type="NCBI Taxonomy" id="490622"/>
    <lineage>
        <taxon>Eukaryota</taxon>
        <taxon>Fungi</taxon>
        <taxon>Dikarya</taxon>
        <taxon>Ascomycota</taxon>
        <taxon>Pezizomycotina</taxon>
        <taxon>Sordariomycetes</taxon>
        <taxon>Hypocreomycetidae</taxon>
        <taxon>Hypocreales</taxon>
        <taxon>Hypocreaceae</taxon>
        <taxon>Trichoderma</taxon>
    </lineage>
</organism>
<evidence type="ECO:0000259" key="1">
    <source>
        <dbReference type="Pfam" id="PF06985"/>
    </source>
</evidence>
<dbReference type="InterPro" id="IPR010730">
    <property type="entry name" value="HET"/>
</dbReference>
<proteinExistence type="predicted"/>
<dbReference type="PANTHER" id="PTHR24148:SF64">
    <property type="entry name" value="HETEROKARYON INCOMPATIBILITY DOMAIN-CONTAINING PROTEIN"/>
    <property type="match status" value="1"/>
</dbReference>
<dbReference type="Proteomes" id="UP000266272">
    <property type="component" value="Unassembled WGS sequence"/>
</dbReference>
<comment type="caution">
    <text evidence="2">The sequence shown here is derived from an EMBL/GenBank/DDBJ whole genome shotgun (WGS) entry which is preliminary data.</text>
</comment>
<accession>A0A395NXA7</accession>
<dbReference type="STRING" id="490622.A0A395NXA7"/>
<feature type="domain" description="Heterokaryon incompatibility" evidence="1">
    <location>
        <begin position="89"/>
        <end position="245"/>
    </location>
</feature>